<evidence type="ECO:0000256" key="1">
    <source>
        <dbReference type="SAM" id="MobiDB-lite"/>
    </source>
</evidence>
<name>A0A182T4E2_9DIPT</name>
<dbReference type="Proteomes" id="UP000075901">
    <property type="component" value="Unassembled WGS sequence"/>
</dbReference>
<feature type="compositionally biased region" description="Polar residues" evidence="1">
    <location>
        <begin position="104"/>
        <end position="125"/>
    </location>
</feature>
<accession>A0A182T4E2</accession>
<proteinExistence type="predicted"/>
<feature type="region of interest" description="Disordered" evidence="1">
    <location>
        <begin position="1"/>
        <end position="61"/>
    </location>
</feature>
<reference evidence="2" key="2">
    <citation type="submission" date="2020-05" db="UniProtKB">
        <authorList>
            <consortium name="EnsemblMetazoa"/>
        </authorList>
    </citation>
    <scope>IDENTIFICATION</scope>
    <source>
        <strain evidence="2">maculatus3</strain>
    </source>
</reference>
<dbReference type="VEuPathDB" id="VectorBase:AMAM019403"/>
<evidence type="ECO:0000313" key="2">
    <source>
        <dbReference type="EnsemblMetazoa" id="AMAM019403-PA"/>
    </source>
</evidence>
<sequence length="125" mass="13053">MKDIQIRNTRSVNRQSTGPPIITSSTSVRTNTTTAVNSKPPSTVVSANQNGGPTAAKPIPPTSVKVVPAVVKSERFVPPRRHQSAVTATAAGQGSEEKPAPRGTITTRSATSAIVKQNTTSPRVK</sequence>
<evidence type="ECO:0000313" key="3">
    <source>
        <dbReference type="Proteomes" id="UP000075901"/>
    </source>
</evidence>
<feature type="compositionally biased region" description="Polar residues" evidence="1">
    <location>
        <begin position="1"/>
        <end position="15"/>
    </location>
</feature>
<organism evidence="2 3">
    <name type="scientific">Anopheles maculatus</name>
    <dbReference type="NCBI Taxonomy" id="74869"/>
    <lineage>
        <taxon>Eukaryota</taxon>
        <taxon>Metazoa</taxon>
        <taxon>Ecdysozoa</taxon>
        <taxon>Arthropoda</taxon>
        <taxon>Hexapoda</taxon>
        <taxon>Insecta</taxon>
        <taxon>Pterygota</taxon>
        <taxon>Neoptera</taxon>
        <taxon>Endopterygota</taxon>
        <taxon>Diptera</taxon>
        <taxon>Nematocera</taxon>
        <taxon>Culicoidea</taxon>
        <taxon>Culicidae</taxon>
        <taxon>Anophelinae</taxon>
        <taxon>Anopheles</taxon>
        <taxon>Anopheles maculatus group</taxon>
    </lineage>
</organism>
<feature type="compositionally biased region" description="Polar residues" evidence="1">
    <location>
        <begin position="39"/>
        <end position="52"/>
    </location>
</feature>
<dbReference type="AlphaFoldDB" id="A0A182T4E2"/>
<dbReference type="EnsemblMetazoa" id="AMAM019403-RA">
    <property type="protein sequence ID" value="AMAM019403-PA"/>
    <property type="gene ID" value="AMAM019403"/>
</dbReference>
<feature type="region of interest" description="Disordered" evidence="1">
    <location>
        <begin position="77"/>
        <end position="125"/>
    </location>
</feature>
<protein>
    <submittedName>
        <fullName evidence="2">Uncharacterized protein</fullName>
    </submittedName>
</protein>
<keyword evidence="3" id="KW-1185">Reference proteome</keyword>
<feature type="compositionally biased region" description="Low complexity" evidence="1">
    <location>
        <begin position="16"/>
        <end position="38"/>
    </location>
</feature>
<reference evidence="3" key="1">
    <citation type="submission" date="2013-09" db="EMBL/GenBank/DDBJ databases">
        <title>The Genome Sequence of Anopheles maculatus species B.</title>
        <authorList>
            <consortium name="The Broad Institute Genomics Platform"/>
            <person name="Neafsey D.E."/>
            <person name="Besansky N."/>
            <person name="Howell P."/>
            <person name="Walton C."/>
            <person name="Young S.K."/>
            <person name="Zeng Q."/>
            <person name="Gargeya S."/>
            <person name="Fitzgerald M."/>
            <person name="Haas B."/>
            <person name="Abouelleil A."/>
            <person name="Allen A.W."/>
            <person name="Alvarado L."/>
            <person name="Arachchi H.M."/>
            <person name="Berlin A.M."/>
            <person name="Chapman S.B."/>
            <person name="Gainer-Dewar J."/>
            <person name="Goldberg J."/>
            <person name="Griggs A."/>
            <person name="Gujja S."/>
            <person name="Hansen M."/>
            <person name="Howarth C."/>
            <person name="Imamovic A."/>
            <person name="Ireland A."/>
            <person name="Larimer J."/>
            <person name="McCowan C."/>
            <person name="Murphy C."/>
            <person name="Pearson M."/>
            <person name="Poon T.W."/>
            <person name="Priest M."/>
            <person name="Roberts A."/>
            <person name="Saif S."/>
            <person name="Shea T."/>
            <person name="Sisk P."/>
            <person name="Sykes S."/>
            <person name="Wortman J."/>
            <person name="Nusbaum C."/>
            <person name="Birren B."/>
        </authorList>
    </citation>
    <scope>NUCLEOTIDE SEQUENCE [LARGE SCALE GENOMIC DNA]</scope>
    <source>
        <strain evidence="3">maculatus3</strain>
    </source>
</reference>